<keyword evidence="1" id="KW-0812">Transmembrane</keyword>
<proteinExistence type="predicted"/>
<gene>
    <name evidence="2" type="primary">RvY_11104-1</name>
    <name evidence="2" type="synonym">RvY_11104.1</name>
    <name evidence="2" type="ORF">RvY_11104</name>
</gene>
<dbReference type="EMBL" id="BDGG01000006">
    <property type="protein sequence ID" value="GAV00222.1"/>
    <property type="molecule type" value="Genomic_DNA"/>
</dbReference>
<protein>
    <submittedName>
        <fullName evidence="2">Uncharacterized protein</fullName>
    </submittedName>
</protein>
<organism evidence="2 3">
    <name type="scientific">Ramazzottius varieornatus</name>
    <name type="common">Water bear</name>
    <name type="synonym">Tardigrade</name>
    <dbReference type="NCBI Taxonomy" id="947166"/>
    <lineage>
        <taxon>Eukaryota</taxon>
        <taxon>Metazoa</taxon>
        <taxon>Ecdysozoa</taxon>
        <taxon>Tardigrada</taxon>
        <taxon>Eutardigrada</taxon>
        <taxon>Parachela</taxon>
        <taxon>Hypsibioidea</taxon>
        <taxon>Ramazzottiidae</taxon>
        <taxon>Ramazzottius</taxon>
    </lineage>
</organism>
<comment type="caution">
    <text evidence="2">The sequence shown here is derived from an EMBL/GenBank/DDBJ whole genome shotgun (WGS) entry which is preliminary data.</text>
</comment>
<keyword evidence="1" id="KW-0472">Membrane</keyword>
<evidence type="ECO:0000313" key="3">
    <source>
        <dbReference type="Proteomes" id="UP000186922"/>
    </source>
</evidence>
<evidence type="ECO:0000313" key="2">
    <source>
        <dbReference type="EMBL" id="GAV00222.1"/>
    </source>
</evidence>
<sequence length="59" mass="6833">MVETEEPTYSYMFSLFKPAIIVSYLHTLLIWKVPSICESAWLNDDVAREERYSGPYGGQ</sequence>
<reference evidence="2 3" key="1">
    <citation type="journal article" date="2016" name="Nat. Commun.">
        <title>Extremotolerant tardigrade genome and improved radiotolerance of human cultured cells by tardigrade-unique protein.</title>
        <authorList>
            <person name="Hashimoto T."/>
            <person name="Horikawa D.D."/>
            <person name="Saito Y."/>
            <person name="Kuwahara H."/>
            <person name="Kozuka-Hata H."/>
            <person name="Shin-I T."/>
            <person name="Minakuchi Y."/>
            <person name="Ohishi K."/>
            <person name="Motoyama A."/>
            <person name="Aizu T."/>
            <person name="Enomoto A."/>
            <person name="Kondo K."/>
            <person name="Tanaka S."/>
            <person name="Hara Y."/>
            <person name="Koshikawa S."/>
            <person name="Sagara H."/>
            <person name="Miura T."/>
            <person name="Yokobori S."/>
            <person name="Miyagawa K."/>
            <person name="Suzuki Y."/>
            <person name="Kubo T."/>
            <person name="Oyama M."/>
            <person name="Kohara Y."/>
            <person name="Fujiyama A."/>
            <person name="Arakawa K."/>
            <person name="Katayama T."/>
            <person name="Toyoda A."/>
            <person name="Kunieda T."/>
        </authorList>
    </citation>
    <scope>NUCLEOTIDE SEQUENCE [LARGE SCALE GENOMIC DNA]</scope>
    <source>
        <strain evidence="2 3">YOKOZUNA-1</strain>
    </source>
</reference>
<dbReference type="AlphaFoldDB" id="A0A1D1VF30"/>
<keyword evidence="3" id="KW-1185">Reference proteome</keyword>
<dbReference type="Proteomes" id="UP000186922">
    <property type="component" value="Unassembled WGS sequence"/>
</dbReference>
<feature type="transmembrane region" description="Helical" evidence="1">
    <location>
        <begin position="12"/>
        <end position="31"/>
    </location>
</feature>
<accession>A0A1D1VF30</accession>
<keyword evidence="1" id="KW-1133">Transmembrane helix</keyword>
<name>A0A1D1VF30_RAMVA</name>
<evidence type="ECO:0000256" key="1">
    <source>
        <dbReference type="SAM" id="Phobius"/>
    </source>
</evidence>